<evidence type="ECO:0000313" key="4">
    <source>
        <dbReference type="Proteomes" id="UP001164020"/>
    </source>
</evidence>
<dbReference type="SUPFAM" id="SSF110849">
    <property type="entry name" value="ParB/Sulfiredoxin"/>
    <property type="match status" value="1"/>
</dbReference>
<organism evidence="3 4">
    <name type="scientific">Jiella pelagia</name>
    <dbReference type="NCBI Taxonomy" id="2986949"/>
    <lineage>
        <taxon>Bacteria</taxon>
        <taxon>Pseudomonadati</taxon>
        <taxon>Pseudomonadota</taxon>
        <taxon>Alphaproteobacteria</taxon>
        <taxon>Hyphomicrobiales</taxon>
        <taxon>Aurantimonadaceae</taxon>
        <taxon>Jiella</taxon>
    </lineage>
</organism>
<name>A0ABY7C3C5_9HYPH</name>
<proteinExistence type="predicted"/>
<dbReference type="EMBL" id="CP114029">
    <property type="protein sequence ID" value="WAP70576.1"/>
    <property type="molecule type" value="Genomic_DNA"/>
</dbReference>
<evidence type="ECO:0000259" key="2">
    <source>
        <dbReference type="SMART" id="SM00470"/>
    </source>
</evidence>
<feature type="domain" description="ParB-like N-terminal" evidence="2">
    <location>
        <begin position="10"/>
        <end position="94"/>
    </location>
</feature>
<keyword evidence="4" id="KW-1185">Reference proteome</keyword>
<dbReference type="Gene3D" id="3.90.1530.10">
    <property type="entry name" value="Conserved hypothetical protein from pyrococcus furiosus pfu- 392566-001, ParB domain"/>
    <property type="match status" value="1"/>
</dbReference>
<reference evidence="3" key="1">
    <citation type="submission" date="2022-12" db="EMBL/GenBank/DDBJ databases">
        <title>Jiella pelagia sp. nov., isolated from phosphonate enriched culture of Northwest Pacific surface seawater.</title>
        <authorList>
            <person name="Shin D.Y."/>
            <person name="Hwang C.Y."/>
        </authorList>
    </citation>
    <scope>NUCLEOTIDE SEQUENCE</scope>
    <source>
        <strain evidence="3">HL-NP1</strain>
    </source>
</reference>
<dbReference type="InterPro" id="IPR050336">
    <property type="entry name" value="Chromosome_partition/occlusion"/>
</dbReference>
<evidence type="ECO:0000256" key="1">
    <source>
        <dbReference type="SAM" id="Coils"/>
    </source>
</evidence>
<evidence type="ECO:0000313" key="3">
    <source>
        <dbReference type="EMBL" id="WAP70576.1"/>
    </source>
</evidence>
<dbReference type="PANTHER" id="PTHR33375:SF1">
    <property type="entry name" value="CHROMOSOME-PARTITIONING PROTEIN PARB-RELATED"/>
    <property type="match status" value="1"/>
</dbReference>
<dbReference type="SMART" id="SM00470">
    <property type="entry name" value="ParB"/>
    <property type="match status" value="1"/>
</dbReference>
<dbReference type="InterPro" id="IPR036086">
    <property type="entry name" value="ParB/Sulfiredoxin_sf"/>
</dbReference>
<accession>A0ABY7C3C5</accession>
<dbReference type="InterPro" id="IPR003115">
    <property type="entry name" value="ParB_N"/>
</dbReference>
<dbReference type="PANTHER" id="PTHR33375">
    <property type="entry name" value="CHROMOSOME-PARTITIONING PROTEIN PARB-RELATED"/>
    <property type="match status" value="1"/>
</dbReference>
<dbReference type="Pfam" id="PF02195">
    <property type="entry name" value="ParB_N"/>
    <property type="match status" value="1"/>
</dbReference>
<feature type="coiled-coil region" evidence="1">
    <location>
        <begin position="113"/>
        <end position="140"/>
    </location>
</feature>
<dbReference type="RefSeq" id="WP_268883084.1">
    <property type="nucleotide sequence ID" value="NZ_CP114029.1"/>
</dbReference>
<gene>
    <name evidence="3" type="ORF">OH818_11435</name>
</gene>
<sequence length="312" mass="36362">MTSIPHPTLRHVPPSSLRANPHNPRYLFDEVPLQTLADSIRRVGVLVPLTVFRATGSSQFTILDGQRRWICAQRLNMDLIPINEVAEPTLAENIVTMFQIHKLRKDWDLMPTALKLEVLMEELKERSDNALSELTGLDAAVVTRCKKLLWYDKHYQEMMLYADPEDRIKADFFIELYPILTDRLVSKADWFDREKMIGSFLRKYQDRLSGFKAITDFRKIKQHISVARSSGHDDEILMLLKRFVDDDAMQIADLEIDTARFHRQASVLLRSIIRLRDELRVIDIENFLGEEELWEEPRAVPRTCSNDARSSR</sequence>
<keyword evidence="1" id="KW-0175">Coiled coil</keyword>
<protein>
    <submittedName>
        <fullName evidence="3">ParB N-terminal domain-containing protein</fullName>
    </submittedName>
</protein>
<dbReference type="Proteomes" id="UP001164020">
    <property type="component" value="Chromosome"/>
</dbReference>